<dbReference type="PROSITE" id="PS51482">
    <property type="entry name" value="DEGV"/>
    <property type="match status" value="1"/>
</dbReference>
<dbReference type="NCBIfam" id="TIGR00762">
    <property type="entry name" value="DegV"/>
    <property type="match status" value="1"/>
</dbReference>
<organism evidence="2 3">
    <name type="scientific">Pseudoramibacter alactolyticus ATCC 23263</name>
    <dbReference type="NCBI Taxonomy" id="887929"/>
    <lineage>
        <taxon>Bacteria</taxon>
        <taxon>Bacillati</taxon>
        <taxon>Bacillota</taxon>
        <taxon>Clostridia</taxon>
        <taxon>Eubacteriales</taxon>
        <taxon>Eubacteriaceae</taxon>
        <taxon>Pseudoramibacter</taxon>
    </lineage>
</organism>
<evidence type="ECO:0000313" key="2">
    <source>
        <dbReference type="EMBL" id="EFV02234.1"/>
    </source>
</evidence>
<reference evidence="2 3" key="1">
    <citation type="submission" date="2010-12" db="EMBL/GenBank/DDBJ databases">
        <authorList>
            <person name="Muzny D."/>
            <person name="Qin X."/>
            <person name="Deng J."/>
            <person name="Jiang H."/>
            <person name="Liu Y."/>
            <person name="Qu J."/>
            <person name="Song X.-Z."/>
            <person name="Zhang L."/>
            <person name="Thornton R."/>
            <person name="Coyle M."/>
            <person name="Francisco L."/>
            <person name="Jackson L."/>
            <person name="Javaid M."/>
            <person name="Korchina V."/>
            <person name="Kovar C."/>
            <person name="Mata R."/>
            <person name="Mathew T."/>
            <person name="Ngo R."/>
            <person name="Nguyen L."/>
            <person name="Nguyen N."/>
            <person name="Okwuonu G."/>
            <person name="Ongeri F."/>
            <person name="Pham C."/>
            <person name="Simmons D."/>
            <person name="Wilczek-Boney K."/>
            <person name="Hale W."/>
            <person name="Jakkamsetti A."/>
            <person name="Pham P."/>
            <person name="Ruth R."/>
            <person name="San Lucas F."/>
            <person name="Warren J."/>
            <person name="Zhang J."/>
            <person name="Zhao Z."/>
            <person name="Zhou C."/>
            <person name="Zhu D."/>
            <person name="Lee S."/>
            <person name="Bess C."/>
            <person name="Blankenburg K."/>
            <person name="Forbes L."/>
            <person name="Fu Q."/>
            <person name="Gubbala S."/>
            <person name="Hirani K."/>
            <person name="Jayaseelan J.C."/>
            <person name="Lara F."/>
            <person name="Munidasa M."/>
            <person name="Palculict T."/>
            <person name="Patil S."/>
            <person name="Pu L.-L."/>
            <person name="Saada N."/>
            <person name="Tang L."/>
            <person name="Weissenberger G."/>
            <person name="Zhu Y."/>
            <person name="Hemphill L."/>
            <person name="Shang Y."/>
            <person name="Youmans B."/>
            <person name="Ayvaz T."/>
            <person name="Ross M."/>
            <person name="Santibanez J."/>
            <person name="Aqrawi P."/>
            <person name="Gross S."/>
            <person name="Joshi V."/>
            <person name="Fowler G."/>
            <person name="Nazareth L."/>
            <person name="Reid J."/>
            <person name="Worley K."/>
            <person name="Petrosino J."/>
            <person name="Highlander S."/>
            <person name="Gibbs R."/>
        </authorList>
    </citation>
    <scope>NUCLEOTIDE SEQUENCE [LARGE SCALE GENOMIC DNA]</scope>
    <source>
        <strain evidence="2 3">ATCC 23263</strain>
    </source>
</reference>
<dbReference type="STRING" id="887929.HMP0721_0657"/>
<keyword evidence="1" id="KW-0446">Lipid-binding</keyword>
<keyword evidence="3" id="KW-1185">Reference proteome</keyword>
<dbReference type="eggNOG" id="COG1307">
    <property type="taxonomic scope" value="Bacteria"/>
</dbReference>
<dbReference type="Gene3D" id="3.30.1180.10">
    <property type="match status" value="1"/>
</dbReference>
<dbReference type="InterPro" id="IPR043168">
    <property type="entry name" value="DegV_C"/>
</dbReference>
<evidence type="ECO:0000256" key="1">
    <source>
        <dbReference type="ARBA" id="ARBA00023121"/>
    </source>
</evidence>
<dbReference type="AlphaFoldDB" id="E6MF74"/>
<gene>
    <name evidence="2" type="ORF">HMP0721_0657</name>
</gene>
<name>E6MF74_9FIRM</name>
<sequence>MNMKKIHIITDSACDLPVERLRSYDVEVLPLYVTQGEIIFRDGIDILPETIYRQMAEGVIYKTSQIPYMDYFQCFERHAQAKQPALYLCFSSGLSGTFQTAQLACHDVCECYPDADIRVIDTKAVTGGLGMIVDVVALEAQKGRSMNELITLTQRCTAHIHHIFTVTNLDYVYRGGRLSKTSAVLGNALKIHPFMEVDRDGKLQITDKCRGEKRLLKKFVSYMETHTYDLAHQKIYFVDAVQQPLVDALQAMITKKTGNTNFEQTTLAPVIGTHIGPGSMTVFFFDENPL</sequence>
<dbReference type="PANTHER" id="PTHR33434:SF2">
    <property type="entry name" value="FATTY ACID-BINDING PROTEIN TM_1468"/>
    <property type="match status" value="1"/>
</dbReference>
<proteinExistence type="predicted"/>
<comment type="caution">
    <text evidence="2">The sequence shown here is derived from an EMBL/GenBank/DDBJ whole genome shotgun (WGS) entry which is preliminary data.</text>
</comment>
<dbReference type="PANTHER" id="PTHR33434">
    <property type="entry name" value="DEGV DOMAIN-CONTAINING PROTEIN DR_1986-RELATED"/>
    <property type="match status" value="1"/>
</dbReference>
<dbReference type="InterPro" id="IPR003797">
    <property type="entry name" value="DegV"/>
</dbReference>
<dbReference type="HOGENOM" id="CLU_048251_4_1_9"/>
<dbReference type="SUPFAM" id="SSF82549">
    <property type="entry name" value="DAK1/DegV-like"/>
    <property type="match status" value="1"/>
</dbReference>
<accession>E6MF74</accession>
<dbReference type="InterPro" id="IPR050270">
    <property type="entry name" value="DegV_domain_contain"/>
</dbReference>
<dbReference type="GO" id="GO:0008289">
    <property type="term" value="F:lipid binding"/>
    <property type="evidence" value="ECO:0007669"/>
    <property type="project" value="UniProtKB-KW"/>
</dbReference>
<protein>
    <submittedName>
        <fullName evidence="2">EDD domain protein, DegV family</fullName>
    </submittedName>
</protein>
<dbReference type="Gene3D" id="3.40.50.10170">
    <property type="match status" value="1"/>
</dbReference>
<dbReference type="EMBL" id="AEQN01000011">
    <property type="protein sequence ID" value="EFV02234.1"/>
    <property type="molecule type" value="Genomic_DNA"/>
</dbReference>
<evidence type="ECO:0000313" key="3">
    <source>
        <dbReference type="Proteomes" id="UP000004754"/>
    </source>
</evidence>
<dbReference type="Pfam" id="PF02645">
    <property type="entry name" value="DegV"/>
    <property type="match status" value="1"/>
</dbReference>
<dbReference type="Proteomes" id="UP000004754">
    <property type="component" value="Unassembled WGS sequence"/>
</dbReference>